<evidence type="ECO:0000313" key="1">
    <source>
        <dbReference type="EMBL" id="MEY9815297.1"/>
    </source>
</evidence>
<evidence type="ECO:0000313" key="2">
    <source>
        <dbReference type="Proteomes" id="UP001565447"/>
    </source>
</evidence>
<gene>
    <name evidence="1" type="ORF">RKD21_005554</name>
</gene>
<dbReference type="Proteomes" id="UP001565447">
    <property type="component" value="Unassembled WGS sequence"/>
</dbReference>
<accession>A0ACC6UV69</accession>
<organism evidence="1 2">
    <name type="scientific">Streptomyces albogriseolus</name>
    <dbReference type="NCBI Taxonomy" id="1887"/>
    <lineage>
        <taxon>Bacteria</taxon>
        <taxon>Bacillati</taxon>
        <taxon>Actinomycetota</taxon>
        <taxon>Actinomycetes</taxon>
        <taxon>Kitasatosporales</taxon>
        <taxon>Streptomycetaceae</taxon>
        <taxon>Streptomyces</taxon>
        <taxon>Streptomyces albogriseolus group</taxon>
    </lineage>
</organism>
<dbReference type="EMBL" id="JBGCBD010000002">
    <property type="protein sequence ID" value="MEY9815297.1"/>
    <property type="molecule type" value="Genomic_DNA"/>
</dbReference>
<protein>
    <submittedName>
        <fullName evidence="1">Uncharacterized protein</fullName>
    </submittedName>
</protein>
<keyword evidence="2" id="KW-1185">Reference proteome</keyword>
<proteinExistence type="predicted"/>
<reference evidence="1" key="1">
    <citation type="submission" date="2024-07" db="EMBL/GenBank/DDBJ databases">
        <title>Genome sequencing of plant associated microbes to promote plant fitness in Sorghum bicolor and Oryza sativa.</title>
        <authorList>
            <person name="Coleman-Derr D."/>
        </authorList>
    </citation>
    <scope>NUCLEOTIDE SEQUENCE</scope>
    <source>
        <strain evidence="1">SAI-173</strain>
    </source>
</reference>
<sequence>MADISRRRGGRAVAVAVLAAVTAVVLGVLWLAQGRQQAAPPADFGAVPSTAAGAAGGPSGTAPPLPVTEQAARTDAAPERVVVPGVGLDARVEGVGVTERGDMTVPDDPAVAGWYRYGPAPGGAEGSAVLVGHLDSETGDLGEFAALRDVRAGDTVEVRRAGAEPVAYRVTARATVPKDELPPSAFRRTGPPVLTLITCAPPFEPERGGYTANLVVTAEPMDTR</sequence>
<comment type="caution">
    <text evidence="1">The sequence shown here is derived from an EMBL/GenBank/DDBJ whole genome shotgun (WGS) entry which is preliminary data.</text>
</comment>
<name>A0ACC6UV69_STRAO</name>